<proteinExistence type="predicted"/>
<dbReference type="Proteomes" id="UP001642464">
    <property type="component" value="Unassembled WGS sequence"/>
</dbReference>
<accession>A0ABP0SRB8</accession>
<evidence type="ECO:0000313" key="1">
    <source>
        <dbReference type="EMBL" id="CAK9114955.1"/>
    </source>
</evidence>
<evidence type="ECO:0000313" key="2">
    <source>
        <dbReference type="Proteomes" id="UP001642464"/>
    </source>
</evidence>
<reference evidence="1 2" key="1">
    <citation type="submission" date="2024-02" db="EMBL/GenBank/DDBJ databases">
        <authorList>
            <person name="Chen Y."/>
            <person name="Shah S."/>
            <person name="Dougan E. K."/>
            <person name="Thang M."/>
            <person name="Chan C."/>
        </authorList>
    </citation>
    <scope>NUCLEOTIDE SEQUENCE [LARGE SCALE GENOMIC DNA]</scope>
</reference>
<keyword evidence="2" id="KW-1185">Reference proteome</keyword>
<dbReference type="EMBL" id="CAXAMM010044506">
    <property type="protein sequence ID" value="CAK9114955.1"/>
    <property type="molecule type" value="Genomic_DNA"/>
</dbReference>
<name>A0ABP0SRB8_9DINO</name>
<organism evidence="1 2">
    <name type="scientific">Durusdinium trenchii</name>
    <dbReference type="NCBI Taxonomy" id="1381693"/>
    <lineage>
        <taxon>Eukaryota</taxon>
        <taxon>Sar</taxon>
        <taxon>Alveolata</taxon>
        <taxon>Dinophyceae</taxon>
        <taxon>Suessiales</taxon>
        <taxon>Symbiodiniaceae</taxon>
        <taxon>Durusdinium</taxon>
    </lineage>
</organism>
<comment type="caution">
    <text evidence="1">The sequence shown here is derived from an EMBL/GenBank/DDBJ whole genome shotgun (WGS) entry which is preliminary data.</text>
</comment>
<protein>
    <submittedName>
        <fullName evidence="1">Rhamnosyl O-methyltransferase</fullName>
    </submittedName>
</protein>
<gene>
    <name evidence="1" type="ORF">SCF082_LOCUS53227</name>
</gene>
<sequence>MLSQRLQATILDWIQREGGPSGQVVSVDRHHPDLDLGSLTPLQERIRAFEDPSDREVVQDAKLDKIWGTAGPTAALNAFLQMSPEGEFVVENELKLLGCGERFHGYSQHIYLRRAQVTVPHSYFMQAAFHAMKS</sequence>